<dbReference type="SUPFAM" id="SSF55729">
    <property type="entry name" value="Acyl-CoA N-acyltransferases (Nat)"/>
    <property type="match status" value="1"/>
</dbReference>
<dbReference type="InterPro" id="IPR013083">
    <property type="entry name" value="Znf_RING/FYVE/PHD"/>
</dbReference>
<dbReference type="GO" id="GO:0016747">
    <property type="term" value="F:acyltransferase activity, transferring groups other than amino-acyl groups"/>
    <property type="evidence" value="ECO:0007669"/>
    <property type="project" value="InterPro"/>
</dbReference>
<reference evidence="10" key="1">
    <citation type="submission" date="2018-05" db="EMBL/GenBank/DDBJ databases">
        <title>Draft genome of Mucuna pruriens seed.</title>
        <authorList>
            <person name="Nnadi N.E."/>
            <person name="Vos R."/>
            <person name="Hasami M.H."/>
            <person name="Devisetty U.K."/>
            <person name="Aguiy J.C."/>
        </authorList>
    </citation>
    <scope>NUCLEOTIDE SEQUENCE [LARGE SCALE GENOMIC DNA]</scope>
    <source>
        <strain evidence="10">JCA_2017</strain>
    </source>
</reference>
<feature type="non-terminal residue" evidence="10">
    <location>
        <position position="1"/>
    </location>
</feature>
<gene>
    <name evidence="10" type="primary">IDM1</name>
    <name evidence="10" type="ORF">CR513_56642</name>
</gene>
<keyword evidence="2" id="KW-0479">Metal-binding</keyword>
<evidence type="ECO:0000256" key="3">
    <source>
        <dbReference type="ARBA" id="ARBA00022771"/>
    </source>
</evidence>
<protein>
    <submittedName>
        <fullName evidence="10">Increased DNA methylation 1</fullName>
    </submittedName>
</protein>
<dbReference type="SUPFAM" id="SSF57903">
    <property type="entry name" value="FYVE/PHD zinc finger"/>
    <property type="match status" value="1"/>
</dbReference>
<dbReference type="EMBL" id="QJKJ01014234">
    <property type="protein sequence ID" value="RDX64763.1"/>
    <property type="molecule type" value="Genomic_DNA"/>
</dbReference>
<dbReference type="PROSITE" id="PS51186">
    <property type="entry name" value="GNAT"/>
    <property type="match status" value="1"/>
</dbReference>
<evidence type="ECO:0000256" key="2">
    <source>
        <dbReference type="ARBA" id="ARBA00022723"/>
    </source>
</evidence>
<comment type="subcellular location">
    <subcellularLocation>
        <location evidence="1">Nucleus</location>
    </subcellularLocation>
</comment>
<organism evidence="10 11">
    <name type="scientific">Mucuna pruriens</name>
    <name type="common">Velvet bean</name>
    <name type="synonym">Dolichos pruriens</name>
    <dbReference type="NCBI Taxonomy" id="157652"/>
    <lineage>
        <taxon>Eukaryota</taxon>
        <taxon>Viridiplantae</taxon>
        <taxon>Streptophyta</taxon>
        <taxon>Embryophyta</taxon>
        <taxon>Tracheophyta</taxon>
        <taxon>Spermatophyta</taxon>
        <taxon>Magnoliopsida</taxon>
        <taxon>eudicotyledons</taxon>
        <taxon>Gunneridae</taxon>
        <taxon>Pentapetalae</taxon>
        <taxon>rosids</taxon>
        <taxon>fabids</taxon>
        <taxon>Fabales</taxon>
        <taxon>Fabaceae</taxon>
        <taxon>Papilionoideae</taxon>
        <taxon>50 kb inversion clade</taxon>
        <taxon>NPAAA clade</taxon>
        <taxon>indigoferoid/millettioid clade</taxon>
        <taxon>Phaseoleae</taxon>
        <taxon>Mucuna</taxon>
    </lineage>
</organism>
<dbReference type="Pfam" id="PF23209">
    <property type="entry name" value="IDM1_C"/>
    <property type="match status" value="1"/>
</dbReference>
<dbReference type="AlphaFoldDB" id="A0A371EFD9"/>
<feature type="compositionally biased region" description="Basic and acidic residues" evidence="7">
    <location>
        <begin position="12"/>
        <end position="27"/>
    </location>
</feature>
<keyword evidence="11" id="KW-1185">Reference proteome</keyword>
<dbReference type="STRING" id="157652.A0A371EFD9"/>
<keyword evidence="4" id="KW-0862">Zinc</keyword>
<evidence type="ECO:0000259" key="9">
    <source>
        <dbReference type="PROSITE" id="PS51186"/>
    </source>
</evidence>
<dbReference type="GO" id="GO:0008270">
    <property type="term" value="F:zinc ion binding"/>
    <property type="evidence" value="ECO:0007669"/>
    <property type="project" value="UniProtKB-KW"/>
</dbReference>
<dbReference type="OrthoDB" id="429143at2759"/>
<dbReference type="PANTHER" id="PTHR46309:SF1">
    <property type="entry name" value="PHD FINGER PROTEIN 12"/>
    <property type="match status" value="1"/>
</dbReference>
<dbReference type="InterPro" id="IPR001965">
    <property type="entry name" value="Znf_PHD"/>
</dbReference>
<dbReference type="SMART" id="SM00249">
    <property type="entry name" value="PHD"/>
    <property type="match status" value="1"/>
</dbReference>
<keyword evidence="5" id="KW-0539">Nucleus</keyword>
<dbReference type="Pfam" id="PF22970">
    <property type="entry name" value="DUF7028"/>
    <property type="match status" value="1"/>
</dbReference>
<dbReference type="Gene3D" id="3.30.40.10">
    <property type="entry name" value="Zinc/RING finger domain, C3HC4 (zinc finger)"/>
    <property type="match status" value="1"/>
</dbReference>
<dbReference type="PROSITE" id="PS50016">
    <property type="entry name" value="ZF_PHD_2"/>
    <property type="match status" value="1"/>
</dbReference>
<accession>A0A371EFD9</accession>
<evidence type="ECO:0000259" key="8">
    <source>
        <dbReference type="PROSITE" id="PS50016"/>
    </source>
</evidence>
<dbReference type="GO" id="GO:0003714">
    <property type="term" value="F:transcription corepressor activity"/>
    <property type="evidence" value="ECO:0007669"/>
    <property type="project" value="InterPro"/>
</dbReference>
<dbReference type="InterPro" id="IPR032308">
    <property type="entry name" value="TDBD"/>
</dbReference>
<dbReference type="CDD" id="cd04301">
    <property type="entry name" value="NAT_SF"/>
    <property type="match status" value="1"/>
</dbReference>
<dbReference type="PANTHER" id="PTHR46309">
    <property type="entry name" value="PHD FINGER PROTEIN 12"/>
    <property type="match status" value="1"/>
</dbReference>
<dbReference type="InterPro" id="IPR019786">
    <property type="entry name" value="Zinc_finger_PHD-type_CS"/>
</dbReference>
<dbReference type="InterPro" id="IPR056511">
    <property type="entry name" value="IDM1_C"/>
</dbReference>
<dbReference type="Pfam" id="PF16135">
    <property type="entry name" value="TDBD"/>
    <property type="match status" value="1"/>
</dbReference>
<evidence type="ECO:0000256" key="6">
    <source>
        <dbReference type="PROSITE-ProRule" id="PRU00146"/>
    </source>
</evidence>
<feature type="non-terminal residue" evidence="10">
    <location>
        <position position="590"/>
    </location>
</feature>
<dbReference type="InterPro" id="IPR054292">
    <property type="entry name" value="DUF7028"/>
</dbReference>
<feature type="domain" description="N-acetyltransferase" evidence="9">
    <location>
        <begin position="427"/>
        <end position="576"/>
    </location>
</feature>
<name>A0A371EFD9_MUCPR</name>
<dbReference type="Pfam" id="PF23011">
    <property type="entry name" value="PHD-1st_NSD"/>
    <property type="match status" value="1"/>
</dbReference>
<keyword evidence="3 6" id="KW-0863">Zinc-finger</keyword>
<feature type="domain" description="PHD-type" evidence="8">
    <location>
        <begin position="285"/>
        <end position="330"/>
    </location>
</feature>
<dbReference type="InterPro" id="IPR011011">
    <property type="entry name" value="Znf_FYVE_PHD"/>
</dbReference>
<evidence type="ECO:0000256" key="4">
    <source>
        <dbReference type="ARBA" id="ARBA00022833"/>
    </source>
</evidence>
<feature type="compositionally biased region" description="Polar residues" evidence="7">
    <location>
        <begin position="28"/>
        <end position="38"/>
    </location>
</feature>
<dbReference type="GO" id="GO:0005634">
    <property type="term" value="C:nucleus"/>
    <property type="evidence" value="ECO:0007669"/>
    <property type="project" value="UniProtKB-SubCell"/>
</dbReference>
<dbReference type="Gene3D" id="3.40.630.30">
    <property type="match status" value="1"/>
</dbReference>
<dbReference type="InterPro" id="IPR016181">
    <property type="entry name" value="Acyl_CoA_acyltransferase"/>
</dbReference>
<dbReference type="PROSITE" id="PS01359">
    <property type="entry name" value="ZF_PHD_1"/>
    <property type="match status" value="1"/>
</dbReference>
<feature type="region of interest" description="Disordered" evidence="7">
    <location>
        <begin position="1"/>
        <end position="43"/>
    </location>
</feature>
<evidence type="ECO:0000313" key="10">
    <source>
        <dbReference type="EMBL" id="RDX64763.1"/>
    </source>
</evidence>
<proteinExistence type="predicted"/>
<evidence type="ECO:0000313" key="11">
    <source>
        <dbReference type="Proteomes" id="UP000257109"/>
    </source>
</evidence>
<dbReference type="InterPro" id="IPR000182">
    <property type="entry name" value="GNAT_dom"/>
</dbReference>
<dbReference type="InterPro" id="IPR059153">
    <property type="entry name" value="NSD_PHD-1st"/>
</dbReference>
<comment type="caution">
    <text evidence="10">The sequence shown here is derived from an EMBL/GenBank/DDBJ whole genome shotgun (WGS) entry which is preliminary data.</text>
</comment>
<dbReference type="GO" id="GO:0006357">
    <property type="term" value="P:regulation of transcription by RNA polymerase II"/>
    <property type="evidence" value="ECO:0007669"/>
    <property type="project" value="TreeGrafter"/>
</dbReference>
<evidence type="ECO:0000256" key="1">
    <source>
        <dbReference type="ARBA" id="ARBA00004123"/>
    </source>
</evidence>
<dbReference type="Proteomes" id="UP000257109">
    <property type="component" value="Unassembled WGS sequence"/>
</dbReference>
<sequence>MRESLRSQVRVRNLESGERGVQERRNENVSGNEEASSTHMRRKTTESICEMIVTQLTAAGWTTCFKVGKQSYKDAIYLSPDEKIHWSIILAYNRLKHHYEAGDGKAKVYTSGFHLTPVPEEDIKILTEEMEKEKRSPPEEVLHMVTNVGSSANRVNEEVDFGATTSKGREQQSTGKRTVLSWMIDMGTIQPRQKVYHTNPKGKRPVMSGEIVGGEILCWCCFQVMSISDFEAHCSSTTLSNPLKNICVEGGPSLLQYLAHTWNKEDELGSKFYHFVRVPGDDKNDYVCNHCREGGDLICCDSCPSAFHQRCLDIQTLPSGDWHCMYCRCKFCGLYGKQSDGFGNSMRSACHHQSCLKASGANITPSEQSFFCGNGCKVIYEGLEKLLGVKHVTEDGFSWCFICRSDVGSNTSQIEPLMVECNAKLGVALSIMHEGFMPCIDHSSGVDLIRSVLYNCGSNFSRLDCKRFVTAILERNDEIISVASIRIHGNQLAEMPYVATGSMYRRQGMFSRLLKAIESVLRNLNVELLVIPAVSEIKATWISAFGFEPLDLRSKTMIKGFNLLVFPGIEMLQKKIAKRNLIDENFIPTT</sequence>
<dbReference type="InterPro" id="IPR042163">
    <property type="entry name" value="PHF12"/>
</dbReference>
<dbReference type="InterPro" id="IPR019787">
    <property type="entry name" value="Znf_PHD-finger"/>
</dbReference>
<evidence type="ECO:0000256" key="7">
    <source>
        <dbReference type="SAM" id="MobiDB-lite"/>
    </source>
</evidence>
<evidence type="ECO:0000256" key="5">
    <source>
        <dbReference type="ARBA" id="ARBA00023242"/>
    </source>
</evidence>